<evidence type="ECO:0000313" key="2">
    <source>
        <dbReference type="EMBL" id="QNO44406.1"/>
    </source>
</evidence>
<sequence length="47" mass="4993">MDDGTCERKHASPGGAASEPAEDAKIECVHTTMKLPAIPPSIIKKIF</sequence>
<feature type="compositionally biased region" description="Basic and acidic residues" evidence="1">
    <location>
        <begin position="1"/>
        <end position="10"/>
    </location>
</feature>
<dbReference type="AlphaFoldDB" id="A0A7G9Y8S2"/>
<feature type="region of interest" description="Disordered" evidence="1">
    <location>
        <begin position="1"/>
        <end position="23"/>
    </location>
</feature>
<proteinExistence type="predicted"/>
<name>A0A7G9Y8S2_9EURY</name>
<reference evidence="2" key="1">
    <citation type="submission" date="2020-06" db="EMBL/GenBank/DDBJ databases">
        <title>Unique genomic features of the anaerobic methanotrophic archaea.</title>
        <authorList>
            <person name="Chadwick G.L."/>
            <person name="Skennerton C.T."/>
            <person name="Laso-Perez R."/>
            <person name="Leu A.O."/>
            <person name="Speth D.R."/>
            <person name="Yu H."/>
            <person name="Morgan-Lang C."/>
            <person name="Hatzenpichler R."/>
            <person name="Goudeau D."/>
            <person name="Malmstrom R."/>
            <person name="Brazelton W.J."/>
            <person name="Woyke T."/>
            <person name="Hallam S.J."/>
            <person name="Tyson G.W."/>
            <person name="Wegener G."/>
            <person name="Boetius A."/>
            <person name="Orphan V."/>
        </authorList>
    </citation>
    <scope>NUCLEOTIDE SEQUENCE</scope>
</reference>
<accession>A0A7G9Y8S2</accession>
<evidence type="ECO:0000256" key="1">
    <source>
        <dbReference type="SAM" id="MobiDB-lite"/>
    </source>
</evidence>
<gene>
    <name evidence="2" type="ORF">MJOGPHEB_00002</name>
</gene>
<dbReference type="EMBL" id="MT630967">
    <property type="protein sequence ID" value="QNO44406.1"/>
    <property type="molecule type" value="Genomic_DNA"/>
</dbReference>
<organism evidence="2">
    <name type="scientific">Candidatus Methanogaster sp. ANME-2c ERB4</name>
    <dbReference type="NCBI Taxonomy" id="2759911"/>
    <lineage>
        <taxon>Archaea</taxon>
        <taxon>Methanobacteriati</taxon>
        <taxon>Methanobacteriota</taxon>
        <taxon>Stenosarchaea group</taxon>
        <taxon>Methanomicrobia</taxon>
        <taxon>Methanosarcinales</taxon>
        <taxon>ANME-2 cluster</taxon>
        <taxon>Candidatus Methanogasteraceae</taxon>
        <taxon>Candidatus Methanogaster</taxon>
    </lineage>
</organism>
<protein>
    <submittedName>
        <fullName evidence="2">Uncharacterized protein</fullName>
    </submittedName>
</protein>